<gene>
    <name evidence="1" type="ORF">DPX16_16169</name>
</gene>
<sequence>MIMKSGGEYPYLMEGFGPVPAYLYSWTTIIVLKPSSFAIIALSCAEYASTPFYPGCTPPEVVTKCLAAACIWDALYPEKVDTSGMSGGVMKIEKSLEELQRDSAKMHRIVGQDPYSISIHMNIRPKYNHLPPVCSEDVGGNTKNSSKL</sequence>
<comment type="caution">
    <text evidence="1">The sequence shown here is derived from an EMBL/GenBank/DDBJ whole genome shotgun (WGS) entry which is preliminary data.</text>
</comment>
<protein>
    <submittedName>
        <fullName evidence="1">B(0,+)-type amino acid transporter 1</fullName>
    </submittedName>
</protein>
<evidence type="ECO:0000313" key="1">
    <source>
        <dbReference type="EMBL" id="ROL45494.1"/>
    </source>
</evidence>
<dbReference type="InterPro" id="IPR050598">
    <property type="entry name" value="AminoAcid_Transporter"/>
</dbReference>
<name>A0A3N0YHA8_ANAGA</name>
<evidence type="ECO:0000313" key="2">
    <source>
        <dbReference type="Proteomes" id="UP000281406"/>
    </source>
</evidence>
<dbReference type="OrthoDB" id="1695362at2759"/>
<dbReference type="Proteomes" id="UP000281406">
    <property type="component" value="Unassembled WGS sequence"/>
</dbReference>
<dbReference type="AlphaFoldDB" id="A0A3N0YHA8"/>
<reference evidence="1 2" key="1">
    <citation type="submission" date="2018-10" db="EMBL/GenBank/DDBJ databases">
        <title>Genome assembly for a Yunnan-Guizhou Plateau 3E fish, Anabarilius grahami (Regan), and its evolutionary and genetic applications.</title>
        <authorList>
            <person name="Jiang W."/>
        </authorList>
    </citation>
    <scope>NUCLEOTIDE SEQUENCE [LARGE SCALE GENOMIC DNA]</scope>
    <source>
        <strain evidence="1">AG-KIZ</strain>
        <tissue evidence="1">Muscle</tissue>
    </source>
</reference>
<organism evidence="1 2">
    <name type="scientific">Anabarilius grahami</name>
    <name type="common">Kanglang fish</name>
    <name type="synonym">Barilius grahami</name>
    <dbReference type="NCBI Taxonomy" id="495550"/>
    <lineage>
        <taxon>Eukaryota</taxon>
        <taxon>Metazoa</taxon>
        <taxon>Chordata</taxon>
        <taxon>Craniata</taxon>
        <taxon>Vertebrata</taxon>
        <taxon>Euteleostomi</taxon>
        <taxon>Actinopterygii</taxon>
        <taxon>Neopterygii</taxon>
        <taxon>Teleostei</taxon>
        <taxon>Ostariophysi</taxon>
        <taxon>Cypriniformes</taxon>
        <taxon>Xenocyprididae</taxon>
        <taxon>Xenocypridinae</taxon>
        <taxon>Xenocypridinae incertae sedis</taxon>
        <taxon>Anabarilius</taxon>
    </lineage>
</organism>
<dbReference type="PANTHER" id="PTHR11785:SF354">
    <property type="entry name" value="B(0,+)-TYPE AMINO ACID TRANSPORTER 1"/>
    <property type="match status" value="1"/>
</dbReference>
<accession>A0A3N0YHA8</accession>
<dbReference type="EMBL" id="RJVU01042553">
    <property type="protein sequence ID" value="ROL45494.1"/>
    <property type="molecule type" value="Genomic_DNA"/>
</dbReference>
<proteinExistence type="predicted"/>
<dbReference type="PANTHER" id="PTHR11785">
    <property type="entry name" value="AMINO ACID TRANSPORTER"/>
    <property type="match status" value="1"/>
</dbReference>
<dbReference type="GO" id="GO:0015179">
    <property type="term" value="F:L-amino acid transmembrane transporter activity"/>
    <property type="evidence" value="ECO:0007669"/>
    <property type="project" value="TreeGrafter"/>
</dbReference>
<keyword evidence="2" id="KW-1185">Reference proteome</keyword>
<dbReference type="Gene3D" id="1.20.1740.10">
    <property type="entry name" value="Amino acid/polyamine transporter I"/>
    <property type="match status" value="1"/>
</dbReference>